<evidence type="ECO:0000259" key="8">
    <source>
        <dbReference type="Pfam" id="PF12804"/>
    </source>
</evidence>
<reference evidence="9" key="1">
    <citation type="submission" date="2020-05" db="EMBL/GenBank/DDBJ databases">
        <authorList>
            <person name="Chiriac C."/>
            <person name="Salcher M."/>
            <person name="Ghai R."/>
            <person name="Kavagutti S V."/>
        </authorList>
    </citation>
    <scope>NUCLEOTIDE SEQUENCE</scope>
</reference>
<name>A0A6J6GTH1_9ZZZZ</name>
<dbReference type="InterPro" id="IPR029044">
    <property type="entry name" value="Nucleotide-diphossugar_trans"/>
</dbReference>
<protein>
    <submittedName>
        <fullName evidence="9">Unannotated protein</fullName>
    </submittedName>
</protein>
<dbReference type="SUPFAM" id="SSF53448">
    <property type="entry name" value="Nucleotide-diphospho-sugar transferases"/>
    <property type="match status" value="1"/>
</dbReference>
<evidence type="ECO:0000256" key="3">
    <source>
        <dbReference type="ARBA" id="ARBA00022723"/>
    </source>
</evidence>
<proteinExistence type="inferred from homology"/>
<evidence type="ECO:0000256" key="5">
    <source>
        <dbReference type="ARBA" id="ARBA00022842"/>
    </source>
</evidence>
<dbReference type="CDD" id="cd02503">
    <property type="entry name" value="MobA"/>
    <property type="match status" value="1"/>
</dbReference>
<dbReference type="InterPro" id="IPR025877">
    <property type="entry name" value="MobA-like_NTP_Trfase"/>
</dbReference>
<evidence type="ECO:0000256" key="7">
    <source>
        <dbReference type="ARBA" id="ARBA00023150"/>
    </source>
</evidence>
<dbReference type="PANTHER" id="PTHR19136:SF81">
    <property type="entry name" value="MOLYBDENUM COFACTOR GUANYLYLTRANSFERASE"/>
    <property type="match status" value="1"/>
</dbReference>
<keyword evidence="7" id="KW-0501">Molybdenum cofactor biosynthesis</keyword>
<dbReference type="PANTHER" id="PTHR19136">
    <property type="entry name" value="MOLYBDENUM COFACTOR GUANYLYLTRANSFERASE"/>
    <property type="match status" value="1"/>
</dbReference>
<keyword evidence="3" id="KW-0479">Metal-binding</keyword>
<dbReference type="EMBL" id="CAEZUP010000020">
    <property type="protein sequence ID" value="CAB4604396.1"/>
    <property type="molecule type" value="Genomic_DNA"/>
</dbReference>
<dbReference type="GO" id="GO:0046872">
    <property type="term" value="F:metal ion binding"/>
    <property type="evidence" value="ECO:0007669"/>
    <property type="project" value="UniProtKB-KW"/>
</dbReference>
<keyword evidence="1" id="KW-0963">Cytoplasm</keyword>
<evidence type="ECO:0000256" key="2">
    <source>
        <dbReference type="ARBA" id="ARBA00022679"/>
    </source>
</evidence>
<evidence type="ECO:0000313" key="9">
    <source>
        <dbReference type="EMBL" id="CAB4604396.1"/>
    </source>
</evidence>
<organism evidence="9">
    <name type="scientific">freshwater metagenome</name>
    <dbReference type="NCBI Taxonomy" id="449393"/>
    <lineage>
        <taxon>unclassified sequences</taxon>
        <taxon>metagenomes</taxon>
        <taxon>ecological metagenomes</taxon>
    </lineage>
</organism>
<dbReference type="AlphaFoldDB" id="A0A6J6GTH1"/>
<dbReference type="Gene3D" id="3.90.550.10">
    <property type="entry name" value="Spore Coat Polysaccharide Biosynthesis Protein SpsA, Chain A"/>
    <property type="match status" value="1"/>
</dbReference>
<evidence type="ECO:0000256" key="1">
    <source>
        <dbReference type="ARBA" id="ARBA00022490"/>
    </source>
</evidence>
<evidence type="ECO:0000256" key="4">
    <source>
        <dbReference type="ARBA" id="ARBA00022741"/>
    </source>
</evidence>
<sequence>MNEAFAGVVLTGGSSRRMGRDKALITVSGSRPLAGLVRDALVLSGATDVFSVGGDAEALNSFGVRSVPDRFPGEGPLGGIITALNESAEDLVVVLACDTPEITADVPDALVRAIAADPSADVAVITIEGRRHPLNAVWRRDRCLAVLEDLFEQGERAPRVALSALNVLDVTDIDPGLVGDVDSPEDLDRYSEATEGSH</sequence>
<evidence type="ECO:0000256" key="6">
    <source>
        <dbReference type="ARBA" id="ARBA00023134"/>
    </source>
</evidence>
<dbReference type="GO" id="GO:0006777">
    <property type="term" value="P:Mo-molybdopterin cofactor biosynthetic process"/>
    <property type="evidence" value="ECO:0007669"/>
    <property type="project" value="UniProtKB-KW"/>
</dbReference>
<gene>
    <name evidence="9" type="ORF">UFOPK1835_00666</name>
</gene>
<keyword evidence="4" id="KW-0547">Nucleotide-binding</keyword>
<keyword evidence="5" id="KW-0460">Magnesium</keyword>
<dbReference type="HAMAP" id="MF_00316">
    <property type="entry name" value="MobA"/>
    <property type="match status" value="1"/>
</dbReference>
<feature type="domain" description="MobA-like NTP transferase" evidence="8">
    <location>
        <begin position="7"/>
        <end position="157"/>
    </location>
</feature>
<dbReference type="Pfam" id="PF12804">
    <property type="entry name" value="NTP_transf_3"/>
    <property type="match status" value="1"/>
</dbReference>
<dbReference type="GO" id="GO:0005525">
    <property type="term" value="F:GTP binding"/>
    <property type="evidence" value="ECO:0007669"/>
    <property type="project" value="UniProtKB-KW"/>
</dbReference>
<accession>A0A6J6GTH1</accession>
<keyword evidence="6" id="KW-0342">GTP-binding</keyword>
<keyword evidence="2" id="KW-0808">Transferase</keyword>
<dbReference type="InterPro" id="IPR013482">
    <property type="entry name" value="Molybde_CF_guanTrfase"/>
</dbReference>
<dbReference type="GO" id="GO:0016779">
    <property type="term" value="F:nucleotidyltransferase activity"/>
    <property type="evidence" value="ECO:0007669"/>
    <property type="project" value="UniProtKB-ARBA"/>
</dbReference>